<keyword evidence="4" id="KW-0413">Isomerase</keyword>
<dbReference type="GO" id="GO:0006559">
    <property type="term" value="P:L-phenylalanine catabolic process"/>
    <property type="evidence" value="ECO:0007669"/>
    <property type="project" value="TreeGrafter"/>
</dbReference>
<gene>
    <name evidence="4" type="primary">maiA</name>
    <name evidence="4" type="ORF">PG915_20045</name>
</gene>
<dbReference type="SUPFAM" id="SSF47616">
    <property type="entry name" value="GST C-terminal domain-like"/>
    <property type="match status" value="1"/>
</dbReference>
<dbReference type="CDD" id="cd03042">
    <property type="entry name" value="GST_N_Zeta"/>
    <property type="match status" value="1"/>
</dbReference>
<organism evidence="4">
    <name type="scientific">Vibrio chaetopteri</name>
    <dbReference type="NCBI Taxonomy" id="3016528"/>
    <lineage>
        <taxon>Bacteria</taxon>
        <taxon>Pseudomonadati</taxon>
        <taxon>Pseudomonadota</taxon>
        <taxon>Gammaproteobacteria</taxon>
        <taxon>Vibrionales</taxon>
        <taxon>Vibrionaceae</taxon>
        <taxon>Vibrio</taxon>
    </lineage>
</organism>
<proteinExistence type="inferred from homology"/>
<dbReference type="GO" id="GO:0004364">
    <property type="term" value="F:glutathione transferase activity"/>
    <property type="evidence" value="ECO:0007669"/>
    <property type="project" value="TreeGrafter"/>
</dbReference>
<sequence>MILYDYWRSSAAYRVRIALNLKGIPYQSVPVNLIKEGGQQHSADYAALNPNELVPVLVDGEVTLNQSLTIIDYLDEHYAGPQLTPSEGKQRYLVKALAQDIAIDIHPINNLRVIQQLNHRFDIDERNKVHWMQHWINTGFAALEQKLAPIRGIYCVGYEVSLVDVCLVPQVYNALRFGVDMSAYPNIDEIAGRLNELDAFQRAAPDNQNDAT</sequence>
<dbReference type="EMBL" id="CP115921">
    <property type="protein sequence ID" value="XCD17590.1"/>
    <property type="molecule type" value="Genomic_DNA"/>
</dbReference>
<dbReference type="SFLD" id="SFLDG00358">
    <property type="entry name" value="Main_(cytGST)"/>
    <property type="match status" value="1"/>
</dbReference>
<dbReference type="InterPro" id="IPR005955">
    <property type="entry name" value="GST_Zeta"/>
</dbReference>
<accession>A0AAU8BMS1</accession>
<dbReference type="AlphaFoldDB" id="A0AAU8BMS1"/>
<comment type="similarity">
    <text evidence="1">Belongs to the GST superfamily. Zeta family.</text>
</comment>
<dbReference type="KEGG" id="vck:PG915_20045"/>
<dbReference type="CDD" id="cd03191">
    <property type="entry name" value="GST_C_Zeta"/>
    <property type="match status" value="1"/>
</dbReference>
<dbReference type="GO" id="GO:0016034">
    <property type="term" value="F:maleylacetoacetate isomerase activity"/>
    <property type="evidence" value="ECO:0007669"/>
    <property type="project" value="UniProtKB-EC"/>
</dbReference>
<dbReference type="Gene3D" id="1.20.1050.10">
    <property type="match status" value="1"/>
</dbReference>
<evidence type="ECO:0000259" key="2">
    <source>
        <dbReference type="PROSITE" id="PS50404"/>
    </source>
</evidence>
<dbReference type="InterPro" id="IPR010987">
    <property type="entry name" value="Glutathione-S-Trfase_C-like"/>
</dbReference>
<dbReference type="EC" id="5.2.1.2" evidence="4"/>
<dbReference type="RefSeq" id="WP_353498771.1">
    <property type="nucleotide sequence ID" value="NZ_CP115921.1"/>
</dbReference>
<dbReference type="PANTHER" id="PTHR42673">
    <property type="entry name" value="MALEYLACETOACETATE ISOMERASE"/>
    <property type="match status" value="1"/>
</dbReference>
<dbReference type="GO" id="GO:0006749">
    <property type="term" value="P:glutathione metabolic process"/>
    <property type="evidence" value="ECO:0007669"/>
    <property type="project" value="TreeGrafter"/>
</dbReference>
<name>A0AAU8BMS1_9VIBR</name>
<dbReference type="InterPro" id="IPR034333">
    <property type="entry name" value="GST_Zeta_N"/>
</dbReference>
<dbReference type="SFLD" id="SFLDS00019">
    <property type="entry name" value="Glutathione_Transferase_(cytos"/>
    <property type="match status" value="1"/>
</dbReference>
<dbReference type="SUPFAM" id="SSF52833">
    <property type="entry name" value="Thioredoxin-like"/>
    <property type="match status" value="1"/>
</dbReference>
<dbReference type="GO" id="GO:0005737">
    <property type="term" value="C:cytoplasm"/>
    <property type="evidence" value="ECO:0007669"/>
    <property type="project" value="InterPro"/>
</dbReference>
<reference evidence="4" key="1">
    <citation type="submission" date="2023-01" db="EMBL/GenBank/DDBJ databases">
        <title>Vibrio sp. CB1-14 genome sequencing.</title>
        <authorList>
            <person name="Otstavnykh N."/>
            <person name="Isaeva M."/>
            <person name="Meleshko D."/>
        </authorList>
    </citation>
    <scope>NUCLEOTIDE SEQUENCE</scope>
    <source>
        <strain evidence="4">CB1-14</strain>
    </source>
</reference>
<feature type="domain" description="GST C-terminal" evidence="3">
    <location>
        <begin position="87"/>
        <end position="212"/>
    </location>
</feature>
<protein>
    <submittedName>
        <fullName evidence="4">Maleylacetoacetate isomerase</fullName>
        <ecNumber evidence="4">5.2.1.2</ecNumber>
    </submittedName>
</protein>
<dbReference type="InterPro" id="IPR036282">
    <property type="entry name" value="Glutathione-S-Trfase_C_sf"/>
</dbReference>
<dbReference type="InterPro" id="IPR036249">
    <property type="entry name" value="Thioredoxin-like_sf"/>
</dbReference>
<dbReference type="InterPro" id="IPR004045">
    <property type="entry name" value="Glutathione_S-Trfase_N"/>
</dbReference>
<feature type="domain" description="GST N-terminal" evidence="2">
    <location>
        <begin position="1"/>
        <end position="82"/>
    </location>
</feature>
<dbReference type="Gene3D" id="3.40.30.10">
    <property type="entry name" value="Glutaredoxin"/>
    <property type="match status" value="1"/>
</dbReference>
<evidence type="ECO:0000259" key="3">
    <source>
        <dbReference type="PROSITE" id="PS50405"/>
    </source>
</evidence>
<dbReference type="Pfam" id="PF13417">
    <property type="entry name" value="GST_N_3"/>
    <property type="match status" value="1"/>
</dbReference>
<dbReference type="FunFam" id="1.20.1050.10:FF:000017">
    <property type="entry name" value="Maleylacetoacetate isomerase"/>
    <property type="match status" value="1"/>
</dbReference>
<dbReference type="InterPro" id="IPR040079">
    <property type="entry name" value="Glutathione_S-Trfase"/>
</dbReference>
<dbReference type="NCBIfam" id="TIGR01262">
    <property type="entry name" value="maiA"/>
    <property type="match status" value="1"/>
</dbReference>
<dbReference type="InterPro" id="IPR034330">
    <property type="entry name" value="GST_Zeta_C"/>
</dbReference>
<dbReference type="PANTHER" id="PTHR42673:SF21">
    <property type="entry name" value="GLUTATHIONE S-TRANSFERASE YFCF"/>
    <property type="match status" value="1"/>
</dbReference>
<dbReference type="PROSITE" id="PS50405">
    <property type="entry name" value="GST_CTER"/>
    <property type="match status" value="1"/>
</dbReference>
<evidence type="ECO:0000313" key="4">
    <source>
        <dbReference type="EMBL" id="XCD17590.1"/>
    </source>
</evidence>
<dbReference type="PROSITE" id="PS50404">
    <property type="entry name" value="GST_NTER"/>
    <property type="match status" value="1"/>
</dbReference>
<evidence type="ECO:0000256" key="1">
    <source>
        <dbReference type="ARBA" id="ARBA00010007"/>
    </source>
</evidence>